<accession>A0ABT6AQM8</accession>
<evidence type="ECO:0000313" key="4">
    <source>
        <dbReference type="Proteomes" id="UP001216674"/>
    </source>
</evidence>
<gene>
    <name evidence="3" type="ORF">P3W85_18265</name>
</gene>
<dbReference type="Proteomes" id="UP001216674">
    <property type="component" value="Unassembled WGS sequence"/>
</dbReference>
<reference evidence="3 4" key="1">
    <citation type="submission" date="2023-03" db="EMBL/GenBank/DDBJ databases">
        <title>Draft assemblies of triclosan tolerant bacteria isolated from returned activated sludge.</title>
        <authorList>
            <person name="Van Hamelsveld S."/>
        </authorList>
    </citation>
    <scope>NUCLEOTIDE SEQUENCE [LARGE SCALE GENOMIC DNA]</scope>
    <source>
        <strain evidence="3 4">GW210010_S58</strain>
    </source>
</reference>
<dbReference type="InterPro" id="IPR011250">
    <property type="entry name" value="OMP/PagP_B-barrel"/>
</dbReference>
<dbReference type="Pfam" id="PF03922">
    <property type="entry name" value="OmpW"/>
    <property type="match status" value="1"/>
</dbReference>
<dbReference type="PANTHER" id="PTHR36920:SF1">
    <property type="entry name" value="OUTER MEMBRANE PROTEIN W"/>
    <property type="match status" value="1"/>
</dbReference>
<comment type="caution">
    <text evidence="3">The sequence shown here is derived from an EMBL/GenBank/DDBJ whole genome shotgun (WGS) entry which is preliminary data.</text>
</comment>
<dbReference type="Gene3D" id="2.40.160.20">
    <property type="match status" value="1"/>
</dbReference>
<protein>
    <submittedName>
        <fullName evidence="3">OmpW family outer membrane protein</fullName>
    </submittedName>
</protein>
<comment type="subcellular location">
    <subcellularLocation>
        <location evidence="1">Cell outer membrane</location>
    </subcellularLocation>
</comment>
<keyword evidence="4" id="KW-1185">Reference proteome</keyword>
<feature type="chain" id="PRO_5045054114" evidence="2">
    <location>
        <begin position="22"/>
        <end position="242"/>
    </location>
</feature>
<name>A0ABT6AQM8_9BURK</name>
<evidence type="ECO:0000313" key="3">
    <source>
        <dbReference type="EMBL" id="MDF3834888.1"/>
    </source>
</evidence>
<evidence type="ECO:0000256" key="2">
    <source>
        <dbReference type="SAM" id="SignalP"/>
    </source>
</evidence>
<sequence length="242" mass="25856">MTNKKILVASVAMLIAGTAQAQSAGSNIISLGWFRVMPTSSADPLVLDSINGFPLGQTQTGTGAKIKSADTLGIAFTHFFTDNISGEIVGGIPPQHDVEGTGTYSKYGTLGNVRQWSPAALVKYHFLEAKSKFRPYVGIGVNYTWFTGETITNQTFVKSQFGPNATMTASAKSSWNPVFNIGANYAVTDNWFIGLSVSYLPLSSTATLTTHNAGASGNQTIVSHTKIKIDPVVTFLNVGYRF</sequence>
<keyword evidence="2" id="KW-0732">Signal</keyword>
<dbReference type="SUPFAM" id="SSF56925">
    <property type="entry name" value="OMPA-like"/>
    <property type="match status" value="1"/>
</dbReference>
<dbReference type="InterPro" id="IPR005618">
    <property type="entry name" value="OMPW"/>
</dbReference>
<dbReference type="RefSeq" id="WP_276265827.1">
    <property type="nucleotide sequence ID" value="NZ_JARJLM010000312.1"/>
</dbReference>
<evidence type="ECO:0000256" key="1">
    <source>
        <dbReference type="ARBA" id="ARBA00004442"/>
    </source>
</evidence>
<feature type="signal peptide" evidence="2">
    <location>
        <begin position="1"/>
        <end position="21"/>
    </location>
</feature>
<dbReference type="PANTHER" id="PTHR36920">
    <property type="match status" value="1"/>
</dbReference>
<organism evidence="3 4">
    <name type="scientific">Cupriavidus basilensis</name>
    <dbReference type="NCBI Taxonomy" id="68895"/>
    <lineage>
        <taxon>Bacteria</taxon>
        <taxon>Pseudomonadati</taxon>
        <taxon>Pseudomonadota</taxon>
        <taxon>Betaproteobacteria</taxon>
        <taxon>Burkholderiales</taxon>
        <taxon>Burkholderiaceae</taxon>
        <taxon>Cupriavidus</taxon>
    </lineage>
</organism>
<dbReference type="EMBL" id="JARJLM010000312">
    <property type="protein sequence ID" value="MDF3834888.1"/>
    <property type="molecule type" value="Genomic_DNA"/>
</dbReference>
<proteinExistence type="predicted"/>